<dbReference type="PANTHER" id="PTHR43756">
    <property type="entry name" value="CHOLINE MONOOXYGENASE, CHLOROPLASTIC"/>
    <property type="match status" value="1"/>
</dbReference>
<feature type="non-terminal residue" evidence="7">
    <location>
        <position position="70"/>
    </location>
</feature>
<evidence type="ECO:0000256" key="2">
    <source>
        <dbReference type="ARBA" id="ARBA00022723"/>
    </source>
</evidence>
<dbReference type="Gene3D" id="2.102.10.10">
    <property type="entry name" value="Rieske [2Fe-2S] iron-sulphur domain"/>
    <property type="match status" value="1"/>
</dbReference>
<dbReference type="InterPro" id="IPR036922">
    <property type="entry name" value="Rieske_2Fe-2S_sf"/>
</dbReference>
<evidence type="ECO:0000256" key="5">
    <source>
        <dbReference type="ARBA" id="ARBA00023014"/>
    </source>
</evidence>
<dbReference type="PANTHER" id="PTHR43756:SF5">
    <property type="entry name" value="CHOLINE MONOOXYGENASE, CHLOROPLASTIC"/>
    <property type="match status" value="1"/>
</dbReference>
<keyword evidence="2" id="KW-0479">Metal-binding</keyword>
<sequence length="70" mass="8562">MFRKKSLESHHYYDEKIFSQEIEHIFKKEWLWVGRSDQLKNKGDFITADVIHFPIIALRDNNDQLRSFHN</sequence>
<keyword evidence="3" id="KW-0560">Oxidoreductase</keyword>
<gene>
    <name evidence="7" type="ORF">METZ01_LOCUS221308</name>
</gene>
<protein>
    <recommendedName>
        <fullName evidence="6">Rieske domain-containing protein</fullName>
    </recommendedName>
</protein>
<evidence type="ECO:0000313" key="7">
    <source>
        <dbReference type="EMBL" id="SVB68454.1"/>
    </source>
</evidence>
<proteinExistence type="predicted"/>
<evidence type="ECO:0000256" key="3">
    <source>
        <dbReference type="ARBA" id="ARBA00023002"/>
    </source>
</evidence>
<dbReference type="InterPro" id="IPR001663">
    <property type="entry name" value="Rng_hydr_dOase-A"/>
</dbReference>
<accession>A0A382G1H9</accession>
<feature type="domain" description="Rieske" evidence="6">
    <location>
        <begin position="30"/>
        <end position="70"/>
    </location>
</feature>
<dbReference type="GO" id="GO:0046872">
    <property type="term" value="F:metal ion binding"/>
    <property type="evidence" value="ECO:0007669"/>
    <property type="project" value="UniProtKB-KW"/>
</dbReference>
<dbReference type="EMBL" id="UINC01052756">
    <property type="protein sequence ID" value="SVB68454.1"/>
    <property type="molecule type" value="Genomic_DNA"/>
</dbReference>
<evidence type="ECO:0000256" key="4">
    <source>
        <dbReference type="ARBA" id="ARBA00023004"/>
    </source>
</evidence>
<reference evidence="7" key="1">
    <citation type="submission" date="2018-05" db="EMBL/GenBank/DDBJ databases">
        <authorList>
            <person name="Lanie J.A."/>
            <person name="Ng W.-L."/>
            <person name="Kazmierczak K.M."/>
            <person name="Andrzejewski T.M."/>
            <person name="Davidsen T.M."/>
            <person name="Wayne K.J."/>
            <person name="Tettelin H."/>
            <person name="Glass J.I."/>
            <person name="Rusch D."/>
            <person name="Podicherti R."/>
            <person name="Tsui H.-C.T."/>
            <person name="Winkler M.E."/>
        </authorList>
    </citation>
    <scope>NUCLEOTIDE SEQUENCE</scope>
</reference>
<keyword evidence="1" id="KW-0001">2Fe-2S</keyword>
<name>A0A382G1H9_9ZZZZ</name>
<evidence type="ECO:0000259" key="6">
    <source>
        <dbReference type="PROSITE" id="PS51296"/>
    </source>
</evidence>
<dbReference type="PROSITE" id="PS51296">
    <property type="entry name" value="RIESKE"/>
    <property type="match status" value="1"/>
</dbReference>
<dbReference type="GO" id="GO:0016491">
    <property type="term" value="F:oxidoreductase activity"/>
    <property type="evidence" value="ECO:0007669"/>
    <property type="project" value="UniProtKB-KW"/>
</dbReference>
<dbReference type="SUPFAM" id="SSF50022">
    <property type="entry name" value="ISP domain"/>
    <property type="match status" value="1"/>
</dbReference>
<dbReference type="Gene3D" id="3.90.380.10">
    <property type="entry name" value="Naphthalene 1,2-dioxygenase Alpha Subunit, Chain A, domain 1"/>
    <property type="match status" value="1"/>
</dbReference>
<dbReference type="InterPro" id="IPR017941">
    <property type="entry name" value="Rieske_2Fe-2S"/>
</dbReference>
<dbReference type="PRINTS" id="PR00090">
    <property type="entry name" value="RNGDIOXGNASE"/>
</dbReference>
<keyword evidence="4" id="KW-0408">Iron</keyword>
<dbReference type="AlphaFoldDB" id="A0A382G1H9"/>
<organism evidence="7">
    <name type="scientific">marine metagenome</name>
    <dbReference type="NCBI Taxonomy" id="408172"/>
    <lineage>
        <taxon>unclassified sequences</taxon>
        <taxon>metagenomes</taxon>
        <taxon>ecological metagenomes</taxon>
    </lineage>
</organism>
<evidence type="ECO:0000256" key="1">
    <source>
        <dbReference type="ARBA" id="ARBA00022714"/>
    </source>
</evidence>
<keyword evidence="5" id="KW-0411">Iron-sulfur</keyword>
<dbReference type="GO" id="GO:0051537">
    <property type="term" value="F:2 iron, 2 sulfur cluster binding"/>
    <property type="evidence" value="ECO:0007669"/>
    <property type="project" value="UniProtKB-KW"/>
</dbReference>